<evidence type="ECO:0000313" key="2">
    <source>
        <dbReference type="EMBL" id="HEW52616.1"/>
    </source>
</evidence>
<comment type="caution">
    <text evidence="2">The sequence shown here is derived from an EMBL/GenBank/DDBJ whole genome shotgun (WGS) entry which is preliminary data.</text>
</comment>
<dbReference type="EMBL" id="DSGT01000001">
    <property type="protein sequence ID" value="HEW52616.1"/>
    <property type="molecule type" value="Genomic_DNA"/>
</dbReference>
<feature type="compositionally biased region" description="Low complexity" evidence="1">
    <location>
        <begin position="149"/>
        <end position="159"/>
    </location>
</feature>
<sequence>MLLGSGTLIESIESRVKSLERVLRDYIAKSFTGYVIYRNDVQGTYVSIAIVEGRITLCRAIEGGIVYEGPDCCDAAMRILNVPEGVIEIYSASLDIIVLDQLLFPLSRVERRTGIIPVIGAEIGLPAEAVTIAEAPTPASAPTPPPTPVVVESQQPSPQLKVEVKPAEEQVQVEEMEKAVASPPPPQPPSTKAGPEHTITISEECVDPVVLYTVLRSAQLLEHLPAVSSLDDVLGKVKTVAFDKKPSYIYVSASIETATLRLVYTAADGVASIEIEKEGSVVCGSNAIKDLASKPISNVKIWYIP</sequence>
<reference evidence="2" key="1">
    <citation type="journal article" date="2020" name="mSystems">
        <title>Genome- and Community-Level Interaction Insights into Carbon Utilization and Element Cycling Functions of Hydrothermarchaeota in Hydrothermal Sediment.</title>
        <authorList>
            <person name="Zhou Z."/>
            <person name="Liu Y."/>
            <person name="Xu W."/>
            <person name="Pan J."/>
            <person name="Luo Z.H."/>
            <person name="Li M."/>
        </authorList>
    </citation>
    <scope>NUCLEOTIDE SEQUENCE [LARGE SCALE GENOMIC DNA]</scope>
    <source>
        <strain evidence="2">SpSt-16</strain>
    </source>
</reference>
<feature type="compositionally biased region" description="Pro residues" evidence="1">
    <location>
        <begin position="139"/>
        <end position="148"/>
    </location>
</feature>
<evidence type="ECO:0000256" key="1">
    <source>
        <dbReference type="SAM" id="MobiDB-lite"/>
    </source>
</evidence>
<accession>A0A7C2ZBK8</accession>
<dbReference type="AlphaFoldDB" id="A0A7C2ZBK8"/>
<name>A0A7C2ZBK8_9CREN</name>
<protein>
    <submittedName>
        <fullName evidence="2">Uncharacterized protein</fullName>
    </submittedName>
</protein>
<organism evidence="2">
    <name type="scientific">Ignisphaera aggregans</name>
    <dbReference type="NCBI Taxonomy" id="334771"/>
    <lineage>
        <taxon>Archaea</taxon>
        <taxon>Thermoproteota</taxon>
        <taxon>Thermoprotei</taxon>
        <taxon>Desulfurococcales</taxon>
        <taxon>Desulfurococcaceae</taxon>
        <taxon>Ignisphaera</taxon>
    </lineage>
</organism>
<feature type="region of interest" description="Disordered" evidence="1">
    <location>
        <begin position="136"/>
        <end position="160"/>
    </location>
</feature>
<proteinExistence type="predicted"/>
<gene>
    <name evidence="2" type="ORF">ENO77_00275</name>
</gene>